<proteinExistence type="inferred from homology"/>
<keyword evidence="8" id="KW-1185">Reference proteome</keyword>
<dbReference type="EMBL" id="JBGBPQ010000021">
    <property type="protein sequence ID" value="KAL1503616.1"/>
    <property type="molecule type" value="Genomic_DNA"/>
</dbReference>
<reference evidence="7 8" key="1">
    <citation type="journal article" date="2024" name="Science">
        <title>Giant polyketide synthase enzymes in the biosynthesis of giant marine polyether toxins.</title>
        <authorList>
            <person name="Fallon T.R."/>
            <person name="Shende V.V."/>
            <person name="Wierzbicki I.H."/>
            <person name="Pendleton A.L."/>
            <person name="Watervoot N.F."/>
            <person name="Auber R.P."/>
            <person name="Gonzalez D.J."/>
            <person name="Wisecaver J.H."/>
            <person name="Moore B.S."/>
        </authorList>
    </citation>
    <scope>NUCLEOTIDE SEQUENCE [LARGE SCALE GENOMIC DNA]</scope>
    <source>
        <strain evidence="7 8">12B1</strain>
    </source>
</reference>
<feature type="domain" description="MsrB" evidence="6">
    <location>
        <begin position="8"/>
        <end position="73"/>
    </location>
</feature>
<organism evidence="7 8">
    <name type="scientific">Prymnesium parvum</name>
    <name type="common">Toxic golden alga</name>
    <dbReference type="NCBI Taxonomy" id="97485"/>
    <lineage>
        <taxon>Eukaryota</taxon>
        <taxon>Haptista</taxon>
        <taxon>Haptophyta</taxon>
        <taxon>Prymnesiophyceae</taxon>
        <taxon>Prymnesiales</taxon>
        <taxon>Prymnesiaceae</taxon>
        <taxon>Prymnesium</taxon>
    </lineage>
</organism>
<dbReference type="InterPro" id="IPR011057">
    <property type="entry name" value="Mss4-like_sf"/>
</dbReference>
<evidence type="ECO:0000259" key="6">
    <source>
        <dbReference type="PROSITE" id="PS51790"/>
    </source>
</evidence>
<dbReference type="PANTHER" id="PTHR46081">
    <property type="entry name" value="PEPTIDE METHIONINE SULFOXIDE REDUCTASE 2"/>
    <property type="match status" value="1"/>
</dbReference>
<evidence type="ECO:0000256" key="5">
    <source>
        <dbReference type="ARBA" id="ARBA00023002"/>
    </source>
</evidence>
<keyword evidence="4" id="KW-0862">Zinc</keyword>
<comment type="caution">
    <text evidence="7">The sequence shown here is derived from an EMBL/GenBank/DDBJ whole genome shotgun (WGS) entry which is preliminary data.</text>
</comment>
<dbReference type="GO" id="GO:0030091">
    <property type="term" value="P:protein repair"/>
    <property type="evidence" value="ECO:0007669"/>
    <property type="project" value="InterPro"/>
</dbReference>
<dbReference type="PROSITE" id="PS51790">
    <property type="entry name" value="MSRB"/>
    <property type="match status" value="1"/>
</dbReference>
<name>A0AB34IMH6_PRYPA</name>
<evidence type="ECO:0000256" key="3">
    <source>
        <dbReference type="ARBA" id="ARBA00022723"/>
    </source>
</evidence>
<evidence type="ECO:0000256" key="2">
    <source>
        <dbReference type="ARBA" id="ARBA00007174"/>
    </source>
</evidence>
<dbReference type="InterPro" id="IPR002579">
    <property type="entry name" value="Met_Sox_Rdtase_MsrB_dom"/>
</dbReference>
<dbReference type="PANTHER" id="PTHR46081:SF8">
    <property type="entry name" value="PEPTIDE METHIONINE SULFOXIDE REDUCTASE 2"/>
    <property type="match status" value="1"/>
</dbReference>
<keyword evidence="5" id="KW-0560">Oxidoreductase</keyword>
<evidence type="ECO:0000313" key="7">
    <source>
        <dbReference type="EMBL" id="KAL1503616.1"/>
    </source>
</evidence>
<comment type="cofactor">
    <cofactor evidence="1">
        <name>Zn(2+)</name>
        <dbReference type="ChEBI" id="CHEBI:29105"/>
    </cofactor>
</comment>
<dbReference type="Proteomes" id="UP001515480">
    <property type="component" value="Unassembled WGS sequence"/>
</dbReference>
<dbReference type="Gene3D" id="2.170.150.20">
    <property type="entry name" value="Peptide methionine sulfoxide reductase"/>
    <property type="match status" value="1"/>
</dbReference>
<dbReference type="SUPFAM" id="SSF51316">
    <property type="entry name" value="Mss4-like"/>
    <property type="match status" value="1"/>
</dbReference>
<sequence>MEDLRQSEEQWRAMLTPLEYNCLREQGTEAPGTGEYYNFFPDEGHFVCRACEHPLYSSASKFKDCGWDACVLQ</sequence>
<evidence type="ECO:0000256" key="4">
    <source>
        <dbReference type="ARBA" id="ARBA00022833"/>
    </source>
</evidence>
<gene>
    <name evidence="7" type="ORF">AB1Y20_012093</name>
</gene>
<comment type="similarity">
    <text evidence="2">Belongs to the MsrB Met sulfoxide reductase family.</text>
</comment>
<dbReference type="GO" id="GO:0006979">
    <property type="term" value="P:response to oxidative stress"/>
    <property type="evidence" value="ECO:0007669"/>
    <property type="project" value="InterPro"/>
</dbReference>
<accession>A0AB34IMH6</accession>
<evidence type="ECO:0000313" key="8">
    <source>
        <dbReference type="Proteomes" id="UP001515480"/>
    </source>
</evidence>
<dbReference type="AlphaFoldDB" id="A0AB34IMH6"/>
<dbReference type="GO" id="GO:0046872">
    <property type="term" value="F:metal ion binding"/>
    <property type="evidence" value="ECO:0007669"/>
    <property type="project" value="UniProtKB-KW"/>
</dbReference>
<dbReference type="Pfam" id="PF01641">
    <property type="entry name" value="SelR"/>
    <property type="match status" value="1"/>
</dbReference>
<dbReference type="GO" id="GO:0033743">
    <property type="term" value="F:peptide-methionine (R)-S-oxide reductase activity"/>
    <property type="evidence" value="ECO:0007669"/>
    <property type="project" value="InterPro"/>
</dbReference>
<dbReference type="InterPro" id="IPR028427">
    <property type="entry name" value="Met_Sox_Rdtase_MsrB"/>
</dbReference>
<keyword evidence="3" id="KW-0479">Metal-binding</keyword>
<evidence type="ECO:0000256" key="1">
    <source>
        <dbReference type="ARBA" id="ARBA00001947"/>
    </source>
</evidence>
<protein>
    <recommendedName>
        <fullName evidence="6">MsrB domain-containing protein</fullName>
    </recommendedName>
</protein>